<accession>A0ABW8AK37</accession>
<name>A0ABW8AK37_9ACTN</name>
<feature type="transmembrane region" description="Helical" evidence="1">
    <location>
        <begin position="21"/>
        <end position="40"/>
    </location>
</feature>
<proteinExistence type="predicted"/>
<dbReference type="EMBL" id="JBITLV010000002">
    <property type="protein sequence ID" value="MFI7586719.1"/>
    <property type="molecule type" value="Genomic_DNA"/>
</dbReference>
<organism evidence="2 3">
    <name type="scientific">Spongisporangium articulatum</name>
    <dbReference type="NCBI Taxonomy" id="3362603"/>
    <lineage>
        <taxon>Bacteria</taxon>
        <taxon>Bacillati</taxon>
        <taxon>Actinomycetota</taxon>
        <taxon>Actinomycetes</taxon>
        <taxon>Kineosporiales</taxon>
        <taxon>Kineosporiaceae</taxon>
        <taxon>Spongisporangium</taxon>
    </lineage>
</organism>
<keyword evidence="3" id="KW-1185">Reference proteome</keyword>
<keyword evidence="1" id="KW-0812">Transmembrane</keyword>
<protein>
    <submittedName>
        <fullName evidence="2">Uncharacterized protein</fullName>
    </submittedName>
</protein>
<comment type="caution">
    <text evidence="2">The sequence shown here is derived from an EMBL/GenBank/DDBJ whole genome shotgun (WGS) entry which is preliminary data.</text>
</comment>
<dbReference type="RefSeq" id="WP_398277014.1">
    <property type="nucleotide sequence ID" value="NZ_JBITLV010000002.1"/>
</dbReference>
<evidence type="ECO:0000313" key="3">
    <source>
        <dbReference type="Proteomes" id="UP001612915"/>
    </source>
</evidence>
<feature type="transmembrane region" description="Helical" evidence="1">
    <location>
        <begin position="46"/>
        <end position="67"/>
    </location>
</feature>
<evidence type="ECO:0000256" key="1">
    <source>
        <dbReference type="SAM" id="Phobius"/>
    </source>
</evidence>
<reference evidence="2 3" key="1">
    <citation type="submission" date="2024-10" db="EMBL/GenBank/DDBJ databases">
        <title>The Natural Products Discovery Center: Release of the First 8490 Sequenced Strains for Exploring Actinobacteria Biosynthetic Diversity.</title>
        <authorList>
            <person name="Kalkreuter E."/>
            <person name="Kautsar S.A."/>
            <person name="Yang D."/>
            <person name="Bader C.D."/>
            <person name="Teijaro C.N."/>
            <person name="Fluegel L."/>
            <person name="Davis C.M."/>
            <person name="Simpson J.R."/>
            <person name="Lauterbach L."/>
            <person name="Steele A.D."/>
            <person name="Gui C."/>
            <person name="Meng S."/>
            <person name="Li G."/>
            <person name="Viehrig K."/>
            <person name="Ye F."/>
            <person name="Su P."/>
            <person name="Kiefer A.F."/>
            <person name="Nichols A."/>
            <person name="Cepeda A.J."/>
            <person name="Yan W."/>
            <person name="Fan B."/>
            <person name="Jiang Y."/>
            <person name="Adhikari A."/>
            <person name="Zheng C.-J."/>
            <person name="Schuster L."/>
            <person name="Cowan T.M."/>
            <person name="Smanski M.J."/>
            <person name="Chevrette M.G."/>
            <person name="De Carvalho L.P.S."/>
            <person name="Shen B."/>
        </authorList>
    </citation>
    <scope>NUCLEOTIDE SEQUENCE [LARGE SCALE GENOMIC DNA]</scope>
    <source>
        <strain evidence="2 3">NPDC049639</strain>
    </source>
</reference>
<gene>
    <name evidence="2" type="ORF">ACIB24_06550</name>
</gene>
<keyword evidence="1" id="KW-1133">Transmembrane helix</keyword>
<dbReference type="Proteomes" id="UP001612915">
    <property type="component" value="Unassembled WGS sequence"/>
</dbReference>
<keyword evidence="1" id="KW-0472">Membrane</keyword>
<evidence type="ECO:0000313" key="2">
    <source>
        <dbReference type="EMBL" id="MFI7586719.1"/>
    </source>
</evidence>
<sequence>MRMVHERITRPIIRRSSKGELTFEVLALAALACLGVGAALRPGPVVSIGAVAVLALAVAGAVMVATARSARSWNLDQHEDVVQADSLFTNQRSA</sequence>